<keyword evidence="12" id="KW-1185">Reference proteome</keyword>
<evidence type="ECO:0000256" key="6">
    <source>
        <dbReference type="ARBA" id="ARBA00023136"/>
    </source>
</evidence>
<evidence type="ECO:0000256" key="5">
    <source>
        <dbReference type="ARBA" id="ARBA00022989"/>
    </source>
</evidence>
<feature type="transmembrane region" description="Helical" evidence="9">
    <location>
        <begin position="230"/>
        <end position="251"/>
    </location>
</feature>
<dbReference type="Pfam" id="PF00083">
    <property type="entry name" value="Sugar_tr"/>
    <property type="match status" value="1"/>
</dbReference>
<comment type="subcellular location">
    <subcellularLocation>
        <location evidence="1">Membrane</location>
        <topology evidence="1">Multi-pass membrane protein</topology>
    </subcellularLocation>
</comment>
<comment type="similarity">
    <text evidence="2 8">Belongs to the major facilitator superfamily. Sugar transporter (TC 2.A.1.1) family.</text>
</comment>
<dbReference type="Proteomes" id="UP000827549">
    <property type="component" value="Chromosome 5"/>
</dbReference>
<name>A0AAF0YC76_9TREE</name>
<feature type="transmembrane region" description="Helical" evidence="9">
    <location>
        <begin position="102"/>
        <end position="121"/>
    </location>
</feature>
<feature type="domain" description="Major facilitator superfamily (MFS) profile" evidence="10">
    <location>
        <begin position="56"/>
        <end position="500"/>
    </location>
</feature>
<feature type="transmembrane region" description="Helical" evidence="9">
    <location>
        <begin position="190"/>
        <end position="210"/>
    </location>
</feature>
<feature type="transmembrane region" description="Helical" evidence="9">
    <location>
        <begin position="376"/>
        <end position="398"/>
    </location>
</feature>
<dbReference type="Gene3D" id="1.20.1250.20">
    <property type="entry name" value="MFS general substrate transporter like domains"/>
    <property type="match status" value="1"/>
</dbReference>
<feature type="transmembrane region" description="Helical" evidence="9">
    <location>
        <begin position="133"/>
        <end position="151"/>
    </location>
</feature>
<feature type="transmembrane region" description="Helical" evidence="9">
    <location>
        <begin position="157"/>
        <end position="178"/>
    </location>
</feature>
<keyword evidence="5 9" id="KW-1133">Transmembrane helix</keyword>
<dbReference type="NCBIfam" id="TIGR00879">
    <property type="entry name" value="SP"/>
    <property type="match status" value="1"/>
</dbReference>
<feature type="transmembrane region" description="Helical" evidence="9">
    <location>
        <begin position="404"/>
        <end position="428"/>
    </location>
</feature>
<feature type="transmembrane region" description="Helical" evidence="9">
    <location>
        <begin position="350"/>
        <end position="369"/>
    </location>
</feature>
<keyword evidence="4 9" id="KW-0812">Transmembrane</keyword>
<evidence type="ECO:0000259" key="10">
    <source>
        <dbReference type="PROSITE" id="PS50850"/>
    </source>
</evidence>
<dbReference type="InterPro" id="IPR036259">
    <property type="entry name" value="MFS_trans_sf"/>
</dbReference>
<evidence type="ECO:0000313" key="11">
    <source>
        <dbReference type="EMBL" id="WOO84078.1"/>
    </source>
</evidence>
<evidence type="ECO:0000256" key="9">
    <source>
        <dbReference type="SAM" id="Phobius"/>
    </source>
</evidence>
<proteinExistence type="inferred from homology"/>
<dbReference type="InterPro" id="IPR050360">
    <property type="entry name" value="MFS_Sugar_Transporters"/>
</dbReference>
<dbReference type="PANTHER" id="PTHR48022:SF53">
    <property type="entry name" value="ALPHA-GLUCOSIDE TRANSPORTER, PUTATIVE (AFU_ORTHOLOGUE AFUA_3G01700)-RELATED"/>
    <property type="match status" value="1"/>
</dbReference>
<dbReference type="InterPro" id="IPR003663">
    <property type="entry name" value="Sugar/inositol_transpt"/>
</dbReference>
<feature type="transmembrane region" description="Helical" evidence="9">
    <location>
        <begin position="316"/>
        <end position="344"/>
    </location>
</feature>
<dbReference type="GO" id="GO:0016020">
    <property type="term" value="C:membrane"/>
    <property type="evidence" value="ECO:0007669"/>
    <property type="project" value="UniProtKB-SubCell"/>
</dbReference>
<feature type="transmembrane region" description="Helical" evidence="9">
    <location>
        <begin position="53"/>
        <end position="69"/>
    </location>
</feature>
<dbReference type="InterPro" id="IPR005829">
    <property type="entry name" value="Sugar_transporter_CS"/>
</dbReference>
<dbReference type="PANTHER" id="PTHR48022">
    <property type="entry name" value="PLASTIDIC GLUCOSE TRANSPORTER 4"/>
    <property type="match status" value="1"/>
</dbReference>
<dbReference type="PROSITE" id="PS50850">
    <property type="entry name" value="MFS"/>
    <property type="match status" value="1"/>
</dbReference>
<keyword evidence="6 9" id="KW-0472">Membrane</keyword>
<sequence length="547" mass="60383">MEDNTKAIGLTAHQVDVTSAEDIDPDTLAYGLELVEQEKVTSIKSVLASHYKAAAWGVMLSFALVMEGFDMNVVNSFYGQPAFQRKFGDLQPDGSYNVSAKWQSAIGNMASVGTLIGLIITGYCQEAFGARKTYAVGMLAMIATIFLAVFAQNLPMLLAAELLMGIPWGMFQTLSTAYAAEICPIRLRGLLASFVNMAWGIGIFLSSGVTRATLKIDSNWAWRLPYALQWVWPVPLFVGALLIPESPWWLVRKGRIDDAKRALERLARPGYYDERKLDAYVAVMKHTDDLDRAEAAKGSYKECFQGTNLRRTEIMFGVWLCQIWDGQYITSYGVVFFEAAGLAAETAFDINLSLNSMFIIGTMVGWCLIPHFGRRTLYLAGMLLQALLLLITGILGVVPSRPGITYGIGAILILINFVYNVTIGPLCYTISGELPSSRLRTRSIAMGRFVYSACSIAVGQLNPHMMNQTAWNWGAKSGWFWLGTNALCTLWCFFRLPETGKFSFAELDILFANKVPARHFTKVKIDDAAGHGAIHPAEGKLEVSHSD</sequence>
<accession>A0AAF0YC76</accession>
<keyword evidence="3 8" id="KW-0813">Transport</keyword>
<dbReference type="EMBL" id="CP086718">
    <property type="protein sequence ID" value="WOO84078.1"/>
    <property type="molecule type" value="Genomic_DNA"/>
</dbReference>
<evidence type="ECO:0000256" key="4">
    <source>
        <dbReference type="ARBA" id="ARBA00022692"/>
    </source>
</evidence>
<dbReference type="GeneID" id="87810773"/>
<evidence type="ECO:0000256" key="3">
    <source>
        <dbReference type="ARBA" id="ARBA00022448"/>
    </source>
</evidence>
<dbReference type="InterPro" id="IPR020846">
    <property type="entry name" value="MFS_dom"/>
</dbReference>
<dbReference type="RefSeq" id="XP_062630104.1">
    <property type="nucleotide sequence ID" value="XM_062774120.1"/>
</dbReference>
<dbReference type="GO" id="GO:0005351">
    <property type="term" value="F:carbohydrate:proton symporter activity"/>
    <property type="evidence" value="ECO:0007669"/>
    <property type="project" value="TreeGrafter"/>
</dbReference>
<comment type="catalytic activity">
    <reaction evidence="7">
        <text>myo-inositol(out) + H(+)(out) = myo-inositol(in) + H(+)(in)</text>
        <dbReference type="Rhea" id="RHEA:60364"/>
        <dbReference type="ChEBI" id="CHEBI:15378"/>
        <dbReference type="ChEBI" id="CHEBI:17268"/>
    </reaction>
</comment>
<reference evidence="11" key="1">
    <citation type="submission" date="2023-10" db="EMBL/GenBank/DDBJ databases">
        <authorList>
            <person name="Noh H."/>
        </authorList>
    </citation>
    <scope>NUCLEOTIDE SEQUENCE</scope>
    <source>
        <strain evidence="11">DUCC4014</strain>
    </source>
</reference>
<evidence type="ECO:0000313" key="12">
    <source>
        <dbReference type="Proteomes" id="UP000827549"/>
    </source>
</evidence>
<dbReference type="SUPFAM" id="SSF103473">
    <property type="entry name" value="MFS general substrate transporter"/>
    <property type="match status" value="1"/>
</dbReference>
<organism evidence="11 12">
    <name type="scientific">Vanrija pseudolonga</name>
    <dbReference type="NCBI Taxonomy" id="143232"/>
    <lineage>
        <taxon>Eukaryota</taxon>
        <taxon>Fungi</taxon>
        <taxon>Dikarya</taxon>
        <taxon>Basidiomycota</taxon>
        <taxon>Agaricomycotina</taxon>
        <taxon>Tremellomycetes</taxon>
        <taxon>Trichosporonales</taxon>
        <taxon>Trichosporonaceae</taxon>
        <taxon>Vanrija</taxon>
    </lineage>
</organism>
<gene>
    <name evidence="11" type="primary">MAL61_2</name>
    <name evidence="11" type="ORF">LOC62_05G007601</name>
</gene>
<dbReference type="FunFam" id="1.20.1250.20:FF:000078">
    <property type="entry name" value="MFS maltose transporter, putative"/>
    <property type="match status" value="1"/>
</dbReference>
<evidence type="ECO:0000256" key="8">
    <source>
        <dbReference type="RuleBase" id="RU003346"/>
    </source>
</evidence>
<dbReference type="PROSITE" id="PS00217">
    <property type="entry name" value="SUGAR_TRANSPORT_2"/>
    <property type="match status" value="1"/>
</dbReference>
<dbReference type="AlphaFoldDB" id="A0AAF0YC76"/>
<evidence type="ECO:0000256" key="7">
    <source>
        <dbReference type="ARBA" id="ARBA00049119"/>
    </source>
</evidence>
<evidence type="ECO:0000256" key="2">
    <source>
        <dbReference type="ARBA" id="ARBA00010992"/>
    </source>
</evidence>
<protein>
    <submittedName>
        <fullName evidence="11">Maltose permease MAL61</fullName>
    </submittedName>
</protein>
<dbReference type="InterPro" id="IPR005828">
    <property type="entry name" value="MFS_sugar_transport-like"/>
</dbReference>
<evidence type="ECO:0000256" key="1">
    <source>
        <dbReference type="ARBA" id="ARBA00004141"/>
    </source>
</evidence>